<organism evidence="7 8">
    <name type="scientific">Mikania micrantha</name>
    <name type="common">bitter vine</name>
    <dbReference type="NCBI Taxonomy" id="192012"/>
    <lineage>
        <taxon>Eukaryota</taxon>
        <taxon>Viridiplantae</taxon>
        <taxon>Streptophyta</taxon>
        <taxon>Embryophyta</taxon>
        <taxon>Tracheophyta</taxon>
        <taxon>Spermatophyta</taxon>
        <taxon>Magnoliopsida</taxon>
        <taxon>eudicotyledons</taxon>
        <taxon>Gunneridae</taxon>
        <taxon>Pentapetalae</taxon>
        <taxon>asterids</taxon>
        <taxon>campanulids</taxon>
        <taxon>Asterales</taxon>
        <taxon>Asteraceae</taxon>
        <taxon>Asteroideae</taxon>
        <taxon>Heliantheae alliance</taxon>
        <taxon>Eupatorieae</taxon>
        <taxon>Mikania</taxon>
    </lineage>
</organism>
<evidence type="ECO:0000256" key="4">
    <source>
        <dbReference type="PROSITE-ProRule" id="PRU00325"/>
    </source>
</evidence>
<feature type="compositionally biased region" description="Basic residues" evidence="5">
    <location>
        <begin position="565"/>
        <end position="577"/>
    </location>
</feature>
<evidence type="ECO:0000256" key="2">
    <source>
        <dbReference type="ARBA" id="ARBA00022771"/>
    </source>
</evidence>
<evidence type="ECO:0000313" key="8">
    <source>
        <dbReference type="Proteomes" id="UP000326396"/>
    </source>
</evidence>
<accession>A0A5N6NPV7</accession>
<dbReference type="PANTHER" id="PTHR31973:SF190">
    <property type="entry name" value="MULE TRANSPOSASE DOMAIN-CONTAINING PROTEIN"/>
    <property type="match status" value="1"/>
</dbReference>
<dbReference type="OrthoDB" id="1918246at2759"/>
<protein>
    <recommendedName>
        <fullName evidence="6">SWIM-type domain-containing protein</fullName>
    </recommendedName>
</protein>
<dbReference type="EMBL" id="SZYD01000010">
    <property type="protein sequence ID" value="KAD4982520.1"/>
    <property type="molecule type" value="Genomic_DNA"/>
</dbReference>
<keyword evidence="3" id="KW-0862">Zinc</keyword>
<name>A0A5N6NPV7_9ASTR</name>
<gene>
    <name evidence="7" type="ORF">E3N88_19191</name>
</gene>
<sequence length="690" mass="79365">MCFAANDPTKFSLKVCHGGEFTEYPGRSYEHEKINIIDNADIEDFGMDVLEEMVKTIGYPCDMVFYFYFKIPYMSLDLGLKPLVEDVDFERIFEYVRSGVKMIQIYVEHENTHVHNEEDDPNLCDSGDSEEDDPDFCVNKHNLLLNVEVDMEEFRSVVDDDVEEMDDEDQVSVGHDTNLDIEDFESHSEDDDHCTDLKKRLKRIRRHAKSIGKDSSNFPFYPGQLIEDKKKINEIIRSYALECRRQVYVVKNDSIRFRIVCLGTTPTLNTASQAQGQNWNSEKVVGGSSAFGNGQKSIPIKVKNKGLLPALSKVFPSAEHRFCLRHIHENMKKQWRGDIMKNMLWKCADATTISYFNKAMEQVRTHDSKLYDWLKEIPPSSWSRSHFSVRPKCDIVLNNICEVFNKQLVGARDKPVITCLEYIREYMTKRIVNVHKIQARCEGPLTPAATTMFNAIKHEASQYNVLVTGSSKYQANGPRGNECVVDVVMKTCSCRKWELTGMPCRHAVAAIWDMSKNDMSVGLPESWVSEVYWLDTWKKAYMHTIYPIPGPELWTPSECPFKLTPPKHHKQVGRPKKKKEEISGGAPRRAARVKGEQLQRCPKGKDQALLMLAQDVLKVPHKSHELLSLDDIWFEAVQAVRIHVGAPHEHCKVDLVKDFEVDEEEDCDMVCFPLFSAIRFRKKKISFKSL</sequence>
<comment type="caution">
    <text evidence="7">The sequence shown here is derived from an EMBL/GenBank/DDBJ whole genome shotgun (WGS) entry which is preliminary data.</text>
</comment>
<keyword evidence="1" id="KW-0479">Metal-binding</keyword>
<proteinExistence type="predicted"/>
<dbReference type="InterPro" id="IPR058594">
    <property type="entry name" value="PB1-like_dom_pln"/>
</dbReference>
<evidence type="ECO:0000259" key="6">
    <source>
        <dbReference type="PROSITE" id="PS50966"/>
    </source>
</evidence>
<reference evidence="7 8" key="1">
    <citation type="submission" date="2019-05" db="EMBL/GenBank/DDBJ databases">
        <title>Mikania micrantha, genome provides insights into the molecular mechanism of rapid growth.</title>
        <authorList>
            <person name="Liu B."/>
        </authorList>
    </citation>
    <scope>NUCLEOTIDE SEQUENCE [LARGE SCALE GENOMIC DNA]</scope>
    <source>
        <strain evidence="7">NLD-2019</strain>
        <tissue evidence="7">Leaf</tissue>
    </source>
</reference>
<feature type="domain" description="SWIM-type" evidence="6">
    <location>
        <begin position="463"/>
        <end position="515"/>
    </location>
</feature>
<dbReference type="InterPro" id="IPR007527">
    <property type="entry name" value="Znf_SWIM"/>
</dbReference>
<dbReference type="SMART" id="SM00575">
    <property type="entry name" value="ZnF_PMZ"/>
    <property type="match status" value="1"/>
</dbReference>
<dbReference type="Pfam" id="PF26130">
    <property type="entry name" value="PB1-like"/>
    <property type="match status" value="1"/>
</dbReference>
<evidence type="ECO:0000313" key="7">
    <source>
        <dbReference type="EMBL" id="KAD4982520.1"/>
    </source>
</evidence>
<feature type="region of interest" description="Disordered" evidence="5">
    <location>
        <begin position="565"/>
        <end position="599"/>
    </location>
</feature>
<dbReference type="Pfam" id="PF04434">
    <property type="entry name" value="SWIM"/>
    <property type="match status" value="1"/>
</dbReference>
<dbReference type="PANTHER" id="PTHR31973">
    <property type="entry name" value="POLYPROTEIN, PUTATIVE-RELATED"/>
    <property type="match status" value="1"/>
</dbReference>
<dbReference type="PROSITE" id="PS50966">
    <property type="entry name" value="ZF_SWIM"/>
    <property type="match status" value="1"/>
</dbReference>
<evidence type="ECO:0000256" key="1">
    <source>
        <dbReference type="ARBA" id="ARBA00022723"/>
    </source>
</evidence>
<keyword evidence="8" id="KW-1185">Reference proteome</keyword>
<dbReference type="GO" id="GO:0008270">
    <property type="term" value="F:zinc ion binding"/>
    <property type="evidence" value="ECO:0007669"/>
    <property type="project" value="UniProtKB-KW"/>
</dbReference>
<evidence type="ECO:0000256" key="3">
    <source>
        <dbReference type="ARBA" id="ARBA00022833"/>
    </source>
</evidence>
<dbReference type="Proteomes" id="UP000326396">
    <property type="component" value="Linkage Group LG18"/>
</dbReference>
<keyword evidence="2 4" id="KW-0863">Zinc-finger</keyword>
<evidence type="ECO:0000256" key="5">
    <source>
        <dbReference type="SAM" id="MobiDB-lite"/>
    </source>
</evidence>
<dbReference type="InterPro" id="IPR006564">
    <property type="entry name" value="Znf_PMZ"/>
</dbReference>
<dbReference type="AlphaFoldDB" id="A0A5N6NPV7"/>